<evidence type="ECO:0000313" key="11">
    <source>
        <dbReference type="RefSeq" id="XP_013419826.1"/>
    </source>
</evidence>
<evidence type="ECO:0000256" key="8">
    <source>
        <dbReference type="SAM" id="SignalP"/>
    </source>
</evidence>
<comment type="subcellular location">
    <subcellularLocation>
        <location evidence="2">Peroxisome matrix</location>
    </subcellularLocation>
</comment>
<feature type="chain" id="PRO_5010219106" evidence="8">
    <location>
        <begin position="18"/>
        <end position="337"/>
    </location>
</feature>
<dbReference type="OrthoDB" id="2015447at2759"/>
<comment type="similarity">
    <text evidence="3">Belongs to the DAMOX/DASOX family.</text>
</comment>
<dbReference type="FunCoup" id="A0A1S3KC43">
    <property type="interactions" value="457"/>
</dbReference>
<protein>
    <submittedName>
        <fullName evidence="11">D-aspartate oxidase</fullName>
    </submittedName>
</protein>
<dbReference type="GO" id="GO:0003884">
    <property type="term" value="F:D-amino-acid oxidase activity"/>
    <property type="evidence" value="ECO:0007669"/>
    <property type="project" value="InterPro"/>
</dbReference>
<evidence type="ECO:0000256" key="5">
    <source>
        <dbReference type="ARBA" id="ARBA00022827"/>
    </source>
</evidence>
<dbReference type="RefSeq" id="XP_013419826.1">
    <property type="nucleotide sequence ID" value="XM_013564372.2"/>
</dbReference>
<accession>A0A1S3KC43</accession>
<evidence type="ECO:0000256" key="7">
    <source>
        <dbReference type="PIRSR" id="PIRSR000189-1"/>
    </source>
</evidence>
<dbReference type="OMA" id="EYDTWVV"/>
<keyword evidence="5 7" id="KW-0274">FAD</keyword>
<feature type="binding site" evidence="7">
    <location>
        <begin position="41"/>
        <end position="42"/>
    </location>
    <ligand>
        <name>FAD</name>
        <dbReference type="ChEBI" id="CHEBI:57692"/>
    </ligand>
</feature>
<dbReference type="GO" id="GO:0019478">
    <property type="term" value="P:D-amino acid catabolic process"/>
    <property type="evidence" value="ECO:0007669"/>
    <property type="project" value="TreeGrafter"/>
</dbReference>
<evidence type="ECO:0000256" key="6">
    <source>
        <dbReference type="ARBA" id="ARBA00023002"/>
    </source>
</evidence>
<dbReference type="InterPro" id="IPR023209">
    <property type="entry name" value="DAO"/>
</dbReference>
<feature type="domain" description="FAD dependent oxidoreductase" evidence="9">
    <location>
        <begin position="3"/>
        <end position="321"/>
    </location>
</feature>
<dbReference type="GeneID" id="106180394"/>
<keyword evidence="10" id="KW-1185">Reference proteome</keyword>
<dbReference type="SUPFAM" id="SSF54373">
    <property type="entry name" value="FAD-linked reductases, C-terminal domain"/>
    <property type="match status" value="1"/>
</dbReference>
<evidence type="ECO:0000256" key="2">
    <source>
        <dbReference type="ARBA" id="ARBA00004253"/>
    </source>
</evidence>
<dbReference type="STRING" id="7574.A0A1S3KC43"/>
<dbReference type="PIRSF" id="PIRSF000189">
    <property type="entry name" value="D-aa_oxidase"/>
    <property type="match status" value="1"/>
</dbReference>
<keyword evidence="4" id="KW-0285">Flavoprotein</keyword>
<organism evidence="10 11">
    <name type="scientific">Lingula anatina</name>
    <name type="common">Brachiopod</name>
    <name type="synonym">Lingula unguis</name>
    <dbReference type="NCBI Taxonomy" id="7574"/>
    <lineage>
        <taxon>Eukaryota</taxon>
        <taxon>Metazoa</taxon>
        <taxon>Spiralia</taxon>
        <taxon>Lophotrochozoa</taxon>
        <taxon>Brachiopoda</taxon>
        <taxon>Linguliformea</taxon>
        <taxon>Lingulata</taxon>
        <taxon>Lingulida</taxon>
        <taxon>Linguloidea</taxon>
        <taxon>Lingulidae</taxon>
        <taxon>Lingula</taxon>
    </lineage>
</organism>
<dbReference type="GO" id="GO:0005782">
    <property type="term" value="C:peroxisomal matrix"/>
    <property type="evidence" value="ECO:0007669"/>
    <property type="project" value="UniProtKB-SubCell"/>
</dbReference>
<dbReference type="GO" id="GO:0071949">
    <property type="term" value="F:FAD binding"/>
    <property type="evidence" value="ECO:0007669"/>
    <property type="project" value="InterPro"/>
</dbReference>
<comment type="cofactor">
    <cofactor evidence="1 7">
        <name>FAD</name>
        <dbReference type="ChEBI" id="CHEBI:57692"/>
    </cofactor>
</comment>
<evidence type="ECO:0000256" key="3">
    <source>
        <dbReference type="ARBA" id="ARBA00006730"/>
    </source>
</evidence>
<name>A0A1S3KC43_LINAN</name>
<dbReference type="Gene3D" id="3.40.50.720">
    <property type="entry name" value="NAD(P)-binding Rossmann-like Domain"/>
    <property type="match status" value="1"/>
</dbReference>
<gene>
    <name evidence="11" type="primary">LOC106180394</name>
</gene>
<evidence type="ECO:0000256" key="4">
    <source>
        <dbReference type="ARBA" id="ARBA00022630"/>
    </source>
</evidence>
<evidence type="ECO:0000313" key="10">
    <source>
        <dbReference type="Proteomes" id="UP000085678"/>
    </source>
</evidence>
<reference evidence="11" key="1">
    <citation type="submission" date="2025-08" db="UniProtKB">
        <authorList>
            <consortium name="RefSeq"/>
        </authorList>
    </citation>
    <scope>IDENTIFICATION</scope>
    <source>
        <tissue evidence="11">Gonads</tissue>
    </source>
</reference>
<dbReference type="SUPFAM" id="SSF51971">
    <property type="entry name" value="Nucleotide-binding domain"/>
    <property type="match status" value="1"/>
</dbReference>
<dbReference type="Pfam" id="PF01266">
    <property type="entry name" value="DAO"/>
    <property type="match status" value="1"/>
</dbReference>
<dbReference type="Proteomes" id="UP000085678">
    <property type="component" value="Unplaced"/>
</dbReference>
<dbReference type="PANTHER" id="PTHR11530">
    <property type="entry name" value="D-AMINO ACID OXIDASE"/>
    <property type="match status" value="1"/>
</dbReference>
<evidence type="ECO:0000259" key="9">
    <source>
        <dbReference type="Pfam" id="PF01266"/>
    </source>
</evidence>
<dbReference type="PANTHER" id="PTHR11530:SF11">
    <property type="entry name" value="D-ASPARTATE OXIDASE"/>
    <property type="match status" value="1"/>
</dbReference>
<dbReference type="Gene3D" id="3.30.9.10">
    <property type="entry name" value="D-Amino Acid Oxidase, subunit A, domain 2"/>
    <property type="match status" value="1"/>
</dbReference>
<dbReference type="KEGG" id="lak:106180394"/>
<feature type="binding site" evidence="7">
    <location>
        <position position="221"/>
    </location>
    <ligand>
        <name>D-dopa</name>
        <dbReference type="ChEBI" id="CHEBI:149689"/>
    </ligand>
</feature>
<proteinExistence type="inferred from homology"/>
<dbReference type="InParanoid" id="A0A1S3KC43"/>
<dbReference type="InterPro" id="IPR006076">
    <property type="entry name" value="FAD-dep_OxRdtase"/>
</dbReference>
<keyword evidence="6" id="KW-0560">Oxidoreductase</keyword>
<dbReference type="AlphaFoldDB" id="A0A1S3KC43"/>
<keyword evidence="8" id="KW-0732">Signal</keyword>
<feature type="binding site" evidence="7">
    <location>
        <position position="276"/>
    </location>
    <ligand>
        <name>D-dopa</name>
        <dbReference type="ChEBI" id="CHEBI:149689"/>
    </ligand>
</feature>
<sequence>MVKIAVVGAGILGLSSAVQIQAAVPNARVTVIADKFAKNTTSDGAAGVFRPTLDLIKADPELVRQWSQDGWDFYSSVAKSSDSAEAGIHLISGFQVFNQPRERPIYHDIVYHFRDMTPQELQHIPGNFRYGWFCTTLCIESRWFLPWLMRKFRLNGGQVEHRTLHSLAELADTYDLVVNCSGLRAKTLVNDHKMYPARGQMLRVEAPWQTHFIYDLDSGPYIIPCAGNVVVGGQRQVGNFNPEKDPKDTQNLWEWGTQLSPSLKSAKLLWEWVGLRPHRDPPRVEMELLKLGSRLLKVIHNYGQGANGITLGWGCSKHATRLVLEALSLEKTKSSKL</sequence>
<evidence type="ECO:0000256" key="1">
    <source>
        <dbReference type="ARBA" id="ARBA00001974"/>
    </source>
</evidence>
<feature type="signal peptide" evidence="8">
    <location>
        <begin position="1"/>
        <end position="17"/>
    </location>
</feature>